<sequence>MDRSRLGRNSPKRQHRLGLICWRAALQGRTWQALEGDKYTHGQLVPQEWGPGVHREKCGQQVREVILPLCSALLRPQLEDCVQFWSPQIKKVGPAEITKMMRGLDHFSYEERLRELSLVSLEERRLRVDLVNPYKCLQGLSEDGARLFSVMSRNRTRSNSHKLNKKFHINMRKNFFMLRVAEHWNSFQGEHGVSPSGDIPDPPGHVPVSPAPGGSALSERLDWMISRGPFPP</sequence>
<accession>A0ABQ9D3G6</accession>
<dbReference type="Proteomes" id="UP001145742">
    <property type="component" value="Unassembled WGS sequence"/>
</dbReference>
<feature type="region of interest" description="Disordered" evidence="1">
    <location>
        <begin position="189"/>
        <end position="213"/>
    </location>
</feature>
<proteinExistence type="predicted"/>
<protein>
    <submittedName>
        <fullName evidence="2">Uncharacterized protein</fullName>
    </submittedName>
</protein>
<organism evidence="2 3">
    <name type="scientific">Willisornis vidua</name>
    <name type="common">Xingu scale-backed antbird</name>
    <dbReference type="NCBI Taxonomy" id="1566151"/>
    <lineage>
        <taxon>Eukaryota</taxon>
        <taxon>Metazoa</taxon>
        <taxon>Chordata</taxon>
        <taxon>Craniata</taxon>
        <taxon>Vertebrata</taxon>
        <taxon>Euteleostomi</taxon>
        <taxon>Archelosauria</taxon>
        <taxon>Archosauria</taxon>
        <taxon>Dinosauria</taxon>
        <taxon>Saurischia</taxon>
        <taxon>Theropoda</taxon>
        <taxon>Coelurosauria</taxon>
        <taxon>Aves</taxon>
        <taxon>Neognathae</taxon>
        <taxon>Neoaves</taxon>
        <taxon>Telluraves</taxon>
        <taxon>Australaves</taxon>
        <taxon>Passeriformes</taxon>
        <taxon>Thamnophilidae</taxon>
        <taxon>Willisornis</taxon>
    </lineage>
</organism>
<keyword evidence="3" id="KW-1185">Reference proteome</keyword>
<reference evidence="2" key="1">
    <citation type="submission" date="2019-10" db="EMBL/GenBank/DDBJ databases">
        <authorList>
            <person name="Soares A.E.R."/>
            <person name="Aleixo A."/>
            <person name="Schneider P."/>
            <person name="Miyaki C.Y."/>
            <person name="Schneider M.P."/>
            <person name="Mello C."/>
            <person name="Vasconcelos A.T.R."/>
        </authorList>
    </citation>
    <scope>NUCLEOTIDE SEQUENCE</scope>
    <source>
        <tissue evidence="2">Muscle</tissue>
    </source>
</reference>
<evidence type="ECO:0000313" key="3">
    <source>
        <dbReference type="Proteomes" id="UP001145742"/>
    </source>
</evidence>
<name>A0ABQ9D3G6_9PASS</name>
<comment type="caution">
    <text evidence="2">The sequence shown here is derived from an EMBL/GenBank/DDBJ whole genome shotgun (WGS) entry which is preliminary data.</text>
</comment>
<evidence type="ECO:0000256" key="1">
    <source>
        <dbReference type="SAM" id="MobiDB-lite"/>
    </source>
</evidence>
<gene>
    <name evidence="2" type="ORF">WISP_104064</name>
</gene>
<dbReference type="EMBL" id="WHWB01034352">
    <property type="protein sequence ID" value="KAJ7411152.1"/>
    <property type="molecule type" value="Genomic_DNA"/>
</dbReference>
<evidence type="ECO:0000313" key="2">
    <source>
        <dbReference type="EMBL" id="KAJ7411152.1"/>
    </source>
</evidence>